<dbReference type="AlphaFoldDB" id="A0A978VN18"/>
<keyword evidence="3" id="KW-0539">Nucleus</keyword>
<evidence type="ECO:0000313" key="7">
    <source>
        <dbReference type="Proteomes" id="UP000813462"/>
    </source>
</evidence>
<organism evidence="6 7">
    <name type="scientific">Ziziphus jujuba var. spinosa</name>
    <dbReference type="NCBI Taxonomy" id="714518"/>
    <lineage>
        <taxon>Eukaryota</taxon>
        <taxon>Viridiplantae</taxon>
        <taxon>Streptophyta</taxon>
        <taxon>Embryophyta</taxon>
        <taxon>Tracheophyta</taxon>
        <taxon>Spermatophyta</taxon>
        <taxon>Magnoliopsida</taxon>
        <taxon>eudicotyledons</taxon>
        <taxon>Gunneridae</taxon>
        <taxon>Pentapetalae</taxon>
        <taxon>rosids</taxon>
        <taxon>fabids</taxon>
        <taxon>Rosales</taxon>
        <taxon>Rhamnaceae</taxon>
        <taxon>Paliureae</taxon>
        <taxon>Ziziphus</taxon>
    </lineage>
</organism>
<evidence type="ECO:0000256" key="2">
    <source>
        <dbReference type="ARBA" id="ARBA00010511"/>
    </source>
</evidence>
<evidence type="ECO:0000256" key="3">
    <source>
        <dbReference type="ARBA" id="ARBA00023242"/>
    </source>
</evidence>
<dbReference type="PANTHER" id="PTHR34105">
    <property type="entry name" value="PROLINE-, GLUTAMIC ACID- AND LEUCINE-RICH PROTEIN 1"/>
    <property type="match status" value="1"/>
</dbReference>
<comment type="subcellular location">
    <subcellularLocation>
        <location evidence="1">Nucleus</location>
    </subcellularLocation>
</comment>
<dbReference type="EMBL" id="JAEACU010000003">
    <property type="protein sequence ID" value="KAH7536943.1"/>
    <property type="molecule type" value="Genomic_DNA"/>
</dbReference>
<name>A0A978VN18_ZIZJJ</name>
<evidence type="ECO:0000256" key="4">
    <source>
        <dbReference type="SAM" id="MobiDB-lite"/>
    </source>
</evidence>
<dbReference type="Pfam" id="PF08167">
    <property type="entry name" value="RIX1"/>
    <property type="match status" value="1"/>
</dbReference>
<gene>
    <name evidence="6" type="ORF">FEM48_Zijuj03G0039800</name>
</gene>
<dbReference type="OrthoDB" id="20900at2759"/>
<accession>A0A978VN18</accession>
<feature type="region of interest" description="Disordered" evidence="4">
    <location>
        <begin position="700"/>
        <end position="719"/>
    </location>
</feature>
<evidence type="ECO:0000256" key="1">
    <source>
        <dbReference type="ARBA" id="ARBA00004123"/>
    </source>
</evidence>
<feature type="region of interest" description="Disordered" evidence="4">
    <location>
        <begin position="845"/>
        <end position="879"/>
    </location>
</feature>
<reference evidence="6" key="1">
    <citation type="journal article" date="2021" name="Front. Plant Sci.">
        <title>Chromosome-Scale Genome Assembly for Chinese Sour Jujube and Insights Into Its Genome Evolution and Domestication Signature.</title>
        <authorList>
            <person name="Shen L.-Y."/>
            <person name="Luo H."/>
            <person name="Wang X.-L."/>
            <person name="Wang X.-M."/>
            <person name="Qiu X.-J."/>
            <person name="Liu H."/>
            <person name="Zhou S.-S."/>
            <person name="Jia K.-H."/>
            <person name="Nie S."/>
            <person name="Bao Y.-T."/>
            <person name="Zhang R.-G."/>
            <person name="Yun Q.-Z."/>
            <person name="Chai Y.-H."/>
            <person name="Lu J.-Y."/>
            <person name="Li Y."/>
            <person name="Zhao S.-W."/>
            <person name="Mao J.-F."/>
            <person name="Jia S.-G."/>
            <person name="Mao Y.-M."/>
        </authorList>
    </citation>
    <scope>NUCLEOTIDE SEQUENCE</scope>
    <source>
        <strain evidence="6">AT0</strain>
        <tissue evidence="6">Leaf</tissue>
    </source>
</reference>
<comment type="similarity">
    <text evidence="2">Belongs to the RIX1/PELP1 family.</text>
</comment>
<dbReference type="GO" id="GO:0006364">
    <property type="term" value="P:rRNA processing"/>
    <property type="evidence" value="ECO:0007669"/>
    <property type="project" value="TreeGrafter"/>
</dbReference>
<dbReference type="Proteomes" id="UP000813462">
    <property type="component" value="Unassembled WGS sequence"/>
</dbReference>
<feature type="compositionally biased region" description="Low complexity" evidence="4">
    <location>
        <begin position="465"/>
        <end position="480"/>
    </location>
</feature>
<dbReference type="GO" id="GO:0005634">
    <property type="term" value="C:nucleus"/>
    <property type="evidence" value="ECO:0007669"/>
    <property type="project" value="UniProtKB-SubCell"/>
</dbReference>
<dbReference type="SUPFAM" id="SSF48371">
    <property type="entry name" value="ARM repeat"/>
    <property type="match status" value="1"/>
</dbReference>
<sequence length="879" mass="95903">MAAFDYIKDMYDIALKPRLLRTLIRDHVPNEKHPFGSPSELSMVVSAIKTHNLLSEYVREPTDQKVMDTWRAAVDSWVNRLLELVSSDMPDKCWAGICLLGMTCQECSSDRFLASYSVWFQKLLSHIQSAAASHFLKIASCASMSDMLTRLGGFPNLKKDGTAHAGKVIQPVLKLLNDVQSEAVLEGANILLCTIITFFPFSISRHYESVEAAIASKMLSGNCSVNMFEKLAHSLALLPKSRGDEDSWSLMMQKILLLINYHLNDAFQGFEDEMKSNEAIRLLVPPGKDRPPLGGLALLDEESYKERRRSAHLLISSVSTLMLCCCKLLTSPYPVQVTVPVRSLLALVERVLMVNGSLPLSVRPLTTAMQQEFISSELPVLHSYGLELLTAIVKGVRSQLLPHAASVVRLISVYFKKCALPELRKKIYSITRILLISMGVGMAVCLAQEVINNAFVDLNPADNETGGASSGASSNTSTEALPQAGNRKRKHGTTMGSLQWHDRSSLDMGATKNHPVTLISLKIAALEALEALLTVGGALRSEGWRSNLDLLIMNIATNSLKGGWANEPTEVWANLQLAALRALLASFLSSSRVRSPYLAQGLELFCKGKQETGTKLAEFCAHALLALEVLIHPRVLPLEDFLTANSISNGVHHRFPESLCSDGLENRTTFSSGKDGIRHSSSEPDHDDLYECWLGNGKETEVPVSTPGNTTNDNDKPSETVTVHLDKKLPFESGSFNKEILDVSDKEPLATSASTEKKGNGDETMIDSHQFQESITQVENSVSAKISTVPATIGGSLGTEIASEKVASFSEVVNQAGNDMASGLNVLVDKTEGFTKIDRGASMASIPEKSKAFASEADSESEMEAFPDIVDVDPDSEYE</sequence>
<feature type="compositionally biased region" description="Acidic residues" evidence="4">
    <location>
        <begin position="857"/>
        <end position="879"/>
    </location>
</feature>
<evidence type="ECO:0000259" key="5">
    <source>
        <dbReference type="Pfam" id="PF08167"/>
    </source>
</evidence>
<dbReference type="InterPro" id="IPR016024">
    <property type="entry name" value="ARM-type_fold"/>
</dbReference>
<feature type="domain" description="Pre-rRNA-processing protein RIX1 N-terminal" evidence="5">
    <location>
        <begin position="31"/>
        <end position="223"/>
    </location>
</feature>
<protein>
    <recommendedName>
        <fullName evidence="5">Pre-rRNA-processing protein RIX1 N-terminal domain-containing protein</fullName>
    </recommendedName>
</protein>
<feature type="region of interest" description="Disordered" evidence="4">
    <location>
        <begin position="465"/>
        <end position="494"/>
    </location>
</feature>
<proteinExistence type="inferred from homology"/>
<evidence type="ECO:0000313" key="6">
    <source>
        <dbReference type="EMBL" id="KAH7536943.1"/>
    </source>
</evidence>
<comment type="caution">
    <text evidence="6">The sequence shown here is derived from an EMBL/GenBank/DDBJ whole genome shotgun (WGS) entry which is preliminary data.</text>
</comment>
<dbReference type="PANTHER" id="PTHR34105:SF1">
    <property type="entry name" value="PROLINE-, GLUTAMIC ACID- AND LEUCINE-RICH PROTEIN 1"/>
    <property type="match status" value="1"/>
</dbReference>
<dbReference type="InterPro" id="IPR012583">
    <property type="entry name" value="RIX1_N"/>
</dbReference>